<protein>
    <submittedName>
        <fullName evidence="2">Uncharacterized protein</fullName>
    </submittedName>
</protein>
<evidence type="ECO:0000256" key="1">
    <source>
        <dbReference type="SAM" id="Phobius"/>
    </source>
</evidence>
<keyword evidence="1" id="KW-1133">Transmembrane helix</keyword>
<sequence length="80" mass="8416">MLTLAWPVLWRVAALAPLAAALAFALHAAWRGVWAPLQLILLALAVRWALLALQGGLGALLWPLALIVRGSAGRSSKSSP</sequence>
<dbReference type="AlphaFoldDB" id="A0AAW6RJW8"/>
<evidence type="ECO:0000313" key="2">
    <source>
        <dbReference type="EMBL" id="MDG9699248.1"/>
    </source>
</evidence>
<gene>
    <name evidence="2" type="ORF">QB898_05845</name>
</gene>
<feature type="transmembrane region" description="Helical" evidence="1">
    <location>
        <begin position="38"/>
        <end position="68"/>
    </location>
</feature>
<evidence type="ECO:0000313" key="3">
    <source>
        <dbReference type="Proteomes" id="UP001237156"/>
    </source>
</evidence>
<dbReference type="EMBL" id="JARVII010000009">
    <property type="protein sequence ID" value="MDG9699248.1"/>
    <property type="molecule type" value="Genomic_DNA"/>
</dbReference>
<organism evidence="2 3">
    <name type="scientific">Ottowia cancrivicina</name>
    <dbReference type="NCBI Taxonomy" id="3040346"/>
    <lineage>
        <taxon>Bacteria</taxon>
        <taxon>Pseudomonadati</taxon>
        <taxon>Pseudomonadota</taxon>
        <taxon>Betaproteobacteria</taxon>
        <taxon>Burkholderiales</taxon>
        <taxon>Comamonadaceae</taxon>
        <taxon>Ottowia</taxon>
    </lineage>
</organism>
<keyword evidence="1" id="KW-0472">Membrane</keyword>
<proteinExistence type="predicted"/>
<name>A0AAW6RJW8_9BURK</name>
<reference evidence="2 3" key="1">
    <citation type="submission" date="2023-04" db="EMBL/GenBank/DDBJ databases">
        <title>Ottowia paracancer sp. nov., isolated from human stomach.</title>
        <authorList>
            <person name="Song Y."/>
        </authorList>
    </citation>
    <scope>NUCLEOTIDE SEQUENCE [LARGE SCALE GENOMIC DNA]</scope>
    <source>
        <strain evidence="2 3">10c7w1</strain>
    </source>
</reference>
<comment type="caution">
    <text evidence="2">The sequence shown here is derived from an EMBL/GenBank/DDBJ whole genome shotgun (WGS) entry which is preliminary data.</text>
</comment>
<keyword evidence="3" id="KW-1185">Reference proteome</keyword>
<dbReference type="Proteomes" id="UP001237156">
    <property type="component" value="Unassembled WGS sequence"/>
</dbReference>
<accession>A0AAW6RJW8</accession>
<keyword evidence="1" id="KW-0812">Transmembrane</keyword>
<dbReference type="RefSeq" id="WP_279524181.1">
    <property type="nucleotide sequence ID" value="NZ_JARVII010000009.1"/>
</dbReference>